<name>M1V9B0_CYAM1</name>
<dbReference type="PANTHER" id="PTHR47027">
    <property type="entry name" value="REVERSE TRANSCRIPTASE DOMAIN-CONTAINING PROTEIN"/>
    <property type="match status" value="1"/>
</dbReference>
<dbReference type="GeneID" id="16995481"/>
<dbReference type="KEGG" id="cme:CYME_CMN256C"/>
<sequence length="359" mass="40677">MSDSRAPGTDDVPPELLKQKLSESDASGSPAMSDEPARELAKRSLEVLQRMDAEAAIPEIWNTAEVVPIPNGYPLTDMNNYRLVYLIPSMIKRMCSIVANRIHRALAESTFFVPEQADFRSRQECMSHVLMVVDAMQRRFIREQQPTYACFIDFGATFVTIPHEALFLKMYLAGIRDRNLAFFRALYLDSWFCVRLGDGARTPKIRMKRGMREGDPSSPLLFKIFINDILDRCREYGVEFDCASADKPEKEGPHGRRLAGLIFVDKVLLLAPNPEALAASMREVSSWADRSELTIGASNCGVMVIHGDSKSTRDRPWRLQDKDVPIVDKYRLLRMHITPTLDVRAQLRGIIAEMKSAEH</sequence>
<feature type="region of interest" description="Disordered" evidence="1">
    <location>
        <begin position="1"/>
        <end position="39"/>
    </location>
</feature>
<evidence type="ECO:0000313" key="3">
    <source>
        <dbReference type="EMBL" id="BAM81339.1"/>
    </source>
</evidence>
<dbReference type="PANTHER" id="PTHR47027:SF20">
    <property type="entry name" value="REVERSE TRANSCRIPTASE-LIKE PROTEIN WITH RNA-DIRECTED DNA POLYMERASE DOMAIN"/>
    <property type="match status" value="1"/>
</dbReference>
<dbReference type="AlphaFoldDB" id="M1V9B0"/>
<keyword evidence="3" id="KW-0548">Nucleotidyltransferase</keyword>
<dbReference type="Pfam" id="PF00078">
    <property type="entry name" value="RVT_1"/>
    <property type="match status" value="1"/>
</dbReference>
<evidence type="ECO:0000259" key="2">
    <source>
        <dbReference type="Pfam" id="PF00078"/>
    </source>
</evidence>
<reference evidence="3 4" key="2">
    <citation type="journal article" date="2007" name="BMC Biol.">
        <title>A 100%-complete sequence reveals unusually simple genomic features in the hot-spring red alga Cyanidioschyzon merolae.</title>
        <authorList>
            <person name="Nozaki H."/>
            <person name="Takano H."/>
            <person name="Misumi O."/>
            <person name="Terasawa K."/>
            <person name="Matsuzaki M."/>
            <person name="Maruyama S."/>
            <person name="Nishida K."/>
            <person name="Yagisawa F."/>
            <person name="Yoshida Y."/>
            <person name="Fujiwara T."/>
            <person name="Takio S."/>
            <person name="Tamura K."/>
            <person name="Chung S.J."/>
            <person name="Nakamura S."/>
            <person name="Kuroiwa H."/>
            <person name="Tanaka K."/>
            <person name="Sato N."/>
            <person name="Kuroiwa T."/>
        </authorList>
    </citation>
    <scope>NUCLEOTIDE SEQUENCE [LARGE SCALE GENOMIC DNA]</scope>
    <source>
        <strain evidence="3 4">10D</strain>
    </source>
</reference>
<keyword evidence="3" id="KW-0808">Transferase</keyword>
<dbReference type="InterPro" id="IPR000477">
    <property type="entry name" value="RT_dom"/>
</dbReference>
<keyword evidence="3" id="KW-0695">RNA-directed DNA polymerase</keyword>
<keyword evidence="4" id="KW-1185">Reference proteome</keyword>
<proteinExistence type="predicted"/>
<dbReference type="eggNOG" id="KOG1075">
    <property type="taxonomic scope" value="Eukaryota"/>
</dbReference>
<gene>
    <name evidence="3" type="ORF">CYME_CMN256C</name>
</gene>
<organism evidence="3 4">
    <name type="scientific">Cyanidioschyzon merolae (strain NIES-3377 / 10D)</name>
    <name type="common">Unicellular red alga</name>
    <dbReference type="NCBI Taxonomy" id="280699"/>
    <lineage>
        <taxon>Eukaryota</taxon>
        <taxon>Rhodophyta</taxon>
        <taxon>Bangiophyceae</taxon>
        <taxon>Cyanidiales</taxon>
        <taxon>Cyanidiaceae</taxon>
        <taxon>Cyanidioschyzon</taxon>
    </lineage>
</organism>
<accession>M1V9B0</accession>
<evidence type="ECO:0000256" key="1">
    <source>
        <dbReference type="SAM" id="MobiDB-lite"/>
    </source>
</evidence>
<feature type="domain" description="Reverse transcriptase" evidence="2">
    <location>
        <begin position="78"/>
        <end position="303"/>
    </location>
</feature>
<dbReference type="OMA" id="EYHTINA"/>
<dbReference type="Gramene" id="CMN256CT">
    <property type="protein sequence ID" value="CMN256CT"/>
    <property type="gene ID" value="CMN256C"/>
</dbReference>
<reference evidence="3 4" key="1">
    <citation type="journal article" date="2004" name="Nature">
        <title>Genome sequence of the ultrasmall unicellular red alga Cyanidioschyzon merolae 10D.</title>
        <authorList>
            <person name="Matsuzaki M."/>
            <person name="Misumi O."/>
            <person name="Shin-i T."/>
            <person name="Maruyama S."/>
            <person name="Takahara M."/>
            <person name="Miyagishima S."/>
            <person name="Mori T."/>
            <person name="Nishida K."/>
            <person name="Yagisawa F."/>
            <person name="Nishida K."/>
            <person name="Yoshida Y."/>
            <person name="Nishimura Y."/>
            <person name="Nakao S."/>
            <person name="Kobayashi T."/>
            <person name="Momoyama Y."/>
            <person name="Higashiyama T."/>
            <person name="Minoda A."/>
            <person name="Sano M."/>
            <person name="Nomoto H."/>
            <person name="Oishi K."/>
            <person name="Hayashi H."/>
            <person name="Ohta F."/>
            <person name="Nishizaka S."/>
            <person name="Haga S."/>
            <person name="Miura S."/>
            <person name="Morishita T."/>
            <person name="Kabeya Y."/>
            <person name="Terasawa K."/>
            <person name="Suzuki Y."/>
            <person name="Ishii Y."/>
            <person name="Asakawa S."/>
            <person name="Takano H."/>
            <person name="Ohta N."/>
            <person name="Kuroiwa H."/>
            <person name="Tanaka K."/>
            <person name="Shimizu N."/>
            <person name="Sugano S."/>
            <person name="Sato N."/>
            <person name="Nozaki H."/>
            <person name="Ogasawara N."/>
            <person name="Kohara Y."/>
            <person name="Kuroiwa T."/>
        </authorList>
    </citation>
    <scope>NUCLEOTIDE SEQUENCE [LARGE SCALE GENOMIC DNA]</scope>
    <source>
        <strain evidence="3 4">10D</strain>
    </source>
</reference>
<dbReference type="RefSeq" id="XP_005537375.1">
    <property type="nucleotide sequence ID" value="XM_005537318.1"/>
</dbReference>
<evidence type="ECO:0000313" key="4">
    <source>
        <dbReference type="Proteomes" id="UP000007014"/>
    </source>
</evidence>
<dbReference type="GO" id="GO:0003964">
    <property type="term" value="F:RNA-directed DNA polymerase activity"/>
    <property type="evidence" value="ECO:0007669"/>
    <property type="project" value="UniProtKB-KW"/>
</dbReference>
<dbReference type="Proteomes" id="UP000007014">
    <property type="component" value="Chromosome 14"/>
</dbReference>
<protein>
    <submittedName>
        <fullName evidence="3">Reverse transcriptase</fullName>
    </submittedName>
</protein>
<dbReference type="OrthoDB" id="5534248at2759"/>
<dbReference type="EMBL" id="AP006496">
    <property type="protein sequence ID" value="BAM81339.1"/>
    <property type="molecule type" value="Genomic_DNA"/>
</dbReference>
<dbReference type="HOGENOM" id="CLU_840344_0_0_1"/>